<keyword evidence="6" id="KW-0808">Transferase</keyword>
<evidence type="ECO:0000256" key="9">
    <source>
        <dbReference type="ARBA" id="ARBA00022763"/>
    </source>
</evidence>
<keyword evidence="5" id="KW-0963">Cytoplasm</keyword>
<evidence type="ECO:0000256" key="5">
    <source>
        <dbReference type="ARBA" id="ARBA00022490"/>
    </source>
</evidence>
<dbReference type="PANTHER" id="PTHR32294:SF4">
    <property type="entry name" value="ERROR-PRONE DNA POLYMERASE"/>
    <property type="match status" value="1"/>
</dbReference>
<evidence type="ECO:0000256" key="4">
    <source>
        <dbReference type="ARBA" id="ARBA00017273"/>
    </source>
</evidence>
<comment type="subcellular location">
    <subcellularLocation>
        <location evidence="1">Cytoplasm</location>
    </subcellularLocation>
</comment>
<evidence type="ECO:0000256" key="12">
    <source>
        <dbReference type="ARBA" id="ARBA00049244"/>
    </source>
</evidence>
<dbReference type="AlphaFoldDB" id="A0A381PE48"/>
<evidence type="ECO:0000256" key="11">
    <source>
        <dbReference type="ARBA" id="ARBA00023204"/>
    </source>
</evidence>
<reference evidence="17" key="1">
    <citation type="submission" date="2018-05" db="EMBL/GenBank/DDBJ databases">
        <authorList>
            <person name="Lanie J.A."/>
            <person name="Ng W.-L."/>
            <person name="Kazmierczak K.M."/>
            <person name="Andrzejewski T.M."/>
            <person name="Davidsen T.M."/>
            <person name="Wayne K.J."/>
            <person name="Tettelin H."/>
            <person name="Glass J.I."/>
            <person name="Rusch D."/>
            <person name="Podicherti R."/>
            <person name="Tsui H.-C.T."/>
            <person name="Winkler M.E."/>
        </authorList>
    </citation>
    <scope>NUCLEOTIDE SEQUENCE</scope>
</reference>
<feature type="domain" description="Bacterial DNA polymerase III alpha subunit NTPase" evidence="14">
    <location>
        <begin position="217"/>
        <end position="473"/>
    </location>
</feature>
<evidence type="ECO:0000259" key="15">
    <source>
        <dbReference type="Pfam" id="PF14579"/>
    </source>
</evidence>
<dbReference type="InterPro" id="IPR004365">
    <property type="entry name" value="NA-bd_OB_tRNA"/>
</dbReference>
<evidence type="ECO:0000256" key="2">
    <source>
        <dbReference type="ARBA" id="ARBA00007391"/>
    </source>
</evidence>
<keyword evidence="9" id="KW-0227">DNA damage</keyword>
<dbReference type="NCBIfam" id="NF004225">
    <property type="entry name" value="PRK05672.1"/>
    <property type="match status" value="1"/>
</dbReference>
<keyword evidence="11" id="KW-0234">DNA repair</keyword>
<dbReference type="GO" id="GO:0006281">
    <property type="term" value="P:DNA repair"/>
    <property type="evidence" value="ECO:0007669"/>
    <property type="project" value="UniProtKB-KW"/>
</dbReference>
<protein>
    <recommendedName>
        <fullName evidence="4">Error-prone DNA polymerase</fullName>
        <ecNumber evidence="3">2.7.7.7</ecNumber>
    </recommendedName>
</protein>
<evidence type="ECO:0000259" key="14">
    <source>
        <dbReference type="Pfam" id="PF07733"/>
    </source>
</evidence>
<organism evidence="17">
    <name type="scientific">marine metagenome</name>
    <dbReference type="NCBI Taxonomy" id="408172"/>
    <lineage>
        <taxon>unclassified sequences</taxon>
        <taxon>metagenomes</taxon>
        <taxon>ecological metagenomes</taxon>
    </lineage>
</organism>
<keyword evidence="7" id="KW-0548">Nucleotidyltransferase</keyword>
<evidence type="ECO:0000259" key="16">
    <source>
        <dbReference type="Pfam" id="PF17657"/>
    </source>
</evidence>
<dbReference type="EMBL" id="UINC01000936">
    <property type="protein sequence ID" value="SUZ64497.1"/>
    <property type="molecule type" value="Genomic_DNA"/>
</dbReference>
<accession>A0A381PE48</accession>
<keyword evidence="10" id="KW-0239">DNA-directed DNA polymerase</keyword>
<comment type="catalytic activity">
    <reaction evidence="12">
        <text>DNA(n) + a 2'-deoxyribonucleoside 5'-triphosphate = DNA(n+1) + diphosphate</text>
        <dbReference type="Rhea" id="RHEA:22508"/>
        <dbReference type="Rhea" id="RHEA-COMP:17339"/>
        <dbReference type="Rhea" id="RHEA-COMP:17340"/>
        <dbReference type="ChEBI" id="CHEBI:33019"/>
        <dbReference type="ChEBI" id="CHEBI:61560"/>
        <dbReference type="ChEBI" id="CHEBI:173112"/>
        <dbReference type="EC" id="2.7.7.7"/>
    </reaction>
</comment>
<name>A0A381PE48_9ZZZZ</name>
<evidence type="ECO:0000256" key="3">
    <source>
        <dbReference type="ARBA" id="ARBA00012417"/>
    </source>
</evidence>
<dbReference type="InterPro" id="IPR029460">
    <property type="entry name" value="DNAPol_HHH"/>
</dbReference>
<dbReference type="InterPro" id="IPR012340">
    <property type="entry name" value="NA-bd_OB-fold"/>
</dbReference>
<evidence type="ECO:0000256" key="8">
    <source>
        <dbReference type="ARBA" id="ARBA00022705"/>
    </source>
</evidence>
<dbReference type="PANTHER" id="PTHR32294">
    <property type="entry name" value="DNA POLYMERASE III SUBUNIT ALPHA"/>
    <property type="match status" value="1"/>
</dbReference>
<sequence length="992" mass="110909">VREDVDGFGDVCPWRLPVFVESKEGYRNLCRLVTRMKLRAPKGRGTLTLEEFDGATRGLVALAGRPLLDSQQYGVGGMLDRLIGLFGSGNVYVEVQRHLLRDEEADTQALVALASAYHVPLLATNGVRFAASADRPLHDILTCIRHRTTVDQAGRRLARNAERYLKPSSDMVRLFHDFPEAVRASEVLADRLQYTLADLDYRFPEYPVPLGETMASFLRKITLVGAHERYRPYSERARRQIARELDLIEKLKLAGYFLIVWDIVNFCRQQGILAQGRGSAANSAVCYSLGITAVDPVGMDLLFERFLSEERGEWPDIDLDLPSGERRERVIQYVYERYGQLGAAMTANVITYRDRSVTRELGKALGLDSNEVDRLAKRSRFELTDSEEIPKHRLHDAARDTENPRVRAFTALWPRMRDLPRHLGQHSGGMVICRGRLDEVVPLENASMSGRTVIQWDKDDCVAMGIIKVDLLGLGMMAVLQDAITLINCQGGNDADGRSDAVRLDLAHLPPDDPDVYRMLCEADTIGVFQVESRAQMATLPRLRPKCFYDLVVEVALIRPGPIVGQMVHPYLKRRDGREPVTYPHPSLEPILRRTLGVPLFQEQLLRMAMVAAGFSGGEAEELRRAFGFKRSEQRMEKIETRLREGMVRQRIFGFAADEIVQSITSFALYGFPESHAASFALIVYASAYLKAHFPAAFYTALLNNQPMGFYHPATLVKDAQRHGVRFEAIDVQRSGWKCAVEVNGAIRLGICYVSGVRRDVGQAIETSNRLEMEANESEELARFTSIEDLIARTSVRKDELAALAEIGALNAFGHDRRSALWQIEQAVRPEGDLFKGRGDSKLKSRVGRSPLEPMTLTERVIADYAGTGLTLGPHPMALQRGELAMRGVLRAIDLPRTRNGRYVRIAGMVITRQRPGTAKGFVFLTLEDETGTASVIVNPSLFAKQCLDIVDESFLMAEGTLQIQKGVTSVKAERLSGLSGQYPAVNSHDFY</sequence>
<evidence type="ECO:0000256" key="7">
    <source>
        <dbReference type="ARBA" id="ARBA00022695"/>
    </source>
</evidence>
<dbReference type="Pfam" id="PF14579">
    <property type="entry name" value="HHH_6"/>
    <property type="match status" value="1"/>
</dbReference>
<keyword evidence="8" id="KW-0235">DNA replication</keyword>
<dbReference type="GO" id="GO:0003887">
    <property type="term" value="F:DNA-directed DNA polymerase activity"/>
    <property type="evidence" value="ECO:0007669"/>
    <property type="project" value="UniProtKB-KW"/>
</dbReference>
<evidence type="ECO:0000256" key="1">
    <source>
        <dbReference type="ARBA" id="ARBA00004496"/>
    </source>
</evidence>
<feature type="domain" description="DNA polymerase III alpha subunit finger" evidence="16">
    <location>
        <begin position="478"/>
        <end position="650"/>
    </location>
</feature>
<dbReference type="Gene3D" id="3.20.20.140">
    <property type="entry name" value="Metal-dependent hydrolases"/>
    <property type="match status" value="1"/>
</dbReference>
<dbReference type="InterPro" id="IPR040982">
    <property type="entry name" value="DNA_pol3_finger"/>
</dbReference>
<comment type="similarity">
    <text evidence="2">Belongs to the DNA polymerase type-C family. DnaE2 subfamily.</text>
</comment>
<dbReference type="InterPro" id="IPR004805">
    <property type="entry name" value="DnaE2/DnaE/PolC"/>
</dbReference>
<dbReference type="InterPro" id="IPR011708">
    <property type="entry name" value="DNA_pol3_alpha_NTPase_dom"/>
</dbReference>
<dbReference type="GO" id="GO:0008408">
    <property type="term" value="F:3'-5' exonuclease activity"/>
    <property type="evidence" value="ECO:0007669"/>
    <property type="project" value="InterPro"/>
</dbReference>
<feature type="domain" description="OB" evidence="13">
    <location>
        <begin position="904"/>
        <end position="976"/>
    </location>
</feature>
<feature type="domain" description="DNA polymerase helix-hairpin-helix motif" evidence="15">
    <location>
        <begin position="724"/>
        <end position="819"/>
    </location>
</feature>
<evidence type="ECO:0000259" key="13">
    <source>
        <dbReference type="Pfam" id="PF01336"/>
    </source>
</evidence>
<dbReference type="GO" id="GO:0003676">
    <property type="term" value="F:nucleic acid binding"/>
    <property type="evidence" value="ECO:0007669"/>
    <property type="project" value="InterPro"/>
</dbReference>
<dbReference type="NCBIfam" id="TIGR00594">
    <property type="entry name" value="polc"/>
    <property type="match status" value="1"/>
</dbReference>
<dbReference type="GO" id="GO:0005737">
    <property type="term" value="C:cytoplasm"/>
    <property type="evidence" value="ECO:0007669"/>
    <property type="project" value="UniProtKB-SubCell"/>
</dbReference>
<dbReference type="Gene3D" id="1.10.150.870">
    <property type="match status" value="1"/>
</dbReference>
<feature type="non-terminal residue" evidence="17">
    <location>
        <position position="1"/>
    </location>
</feature>
<dbReference type="Gene3D" id="2.40.50.140">
    <property type="entry name" value="Nucleic acid-binding proteins"/>
    <property type="match status" value="1"/>
</dbReference>
<dbReference type="CDD" id="cd04485">
    <property type="entry name" value="DnaE_OBF"/>
    <property type="match status" value="1"/>
</dbReference>
<evidence type="ECO:0000313" key="17">
    <source>
        <dbReference type="EMBL" id="SUZ64497.1"/>
    </source>
</evidence>
<evidence type="ECO:0000256" key="10">
    <source>
        <dbReference type="ARBA" id="ARBA00022932"/>
    </source>
</evidence>
<dbReference type="Pfam" id="PF01336">
    <property type="entry name" value="tRNA_anti-codon"/>
    <property type="match status" value="1"/>
</dbReference>
<dbReference type="Pfam" id="PF07733">
    <property type="entry name" value="DNA_pol3_alpha"/>
    <property type="match status" value="1"/>
</dbReference>
<dbReference type="Pfam" id="PF17657">
    <property type="entry name" value="DNA_pol3_finger"/>
    <property type="match status" value="1"/>
</dbReference>
<gene>
    <name evidence="17" type="ORF">METZ01_LOCUS17351</name>
</gene>
<evidence type="ECO:0000256" key="6">
    <source>
        <dbReference type="ARBA" id="ARBA00022679"/>
    </source>
</evidence>
<dbReference type="GO" id="GO:0006260">
    <property type="term" value="P:DNA replication"/>
    <property type="evidence" value="ECO:0007669"/>
    <property type="project" value="UniProtKB-KW"/>
</dbReference>
<dbReference type="EC" id="2.7.7.7" evidence="3"/>
<proteinExistence type="inferred from homology"/>